<dbReference type="Gene3D" id="1.10.1660.10">
    <property type="match status" value="1"/>
</dbReference>
<dbReference type="Gene3D" id="1.10.490.50">
    <property type="entry name" value="Antibiotic binding domain of TipA-like multidrug resistance regulators"/>
    <property type="match status" value="1"/>
</dbReference>
<dbReference type="SUPFAM" id="SSF46955">
    <property type="entry name" value="Putative DNA-binding domain"/>
    <property type="match status" value="1"/>
</dbReference>
<evidence type="ECO:0000256" key="2">
    <source>
        <dbReference type="ARBA" id="ARBA00023125"/>
    </source>
</evidence>
<dbReference type="Pfam" id="PF07739">
    <property type="entry name" value="TipAS"/>
    <property type="match status" value="1"/>
</dbReference>
<dbReference type="InterPro" id="IPR009061">
    <property type="entry name" value="DNA-bd_dom_put_sf"/>
</dbReference>
<dbReference type="AlphaFoldDB" id="A0A2R5F5N4"/>
<keyword evidence="4" id="KW-0804">Transcription</keyword>
<organism evidence="7 8">
    <name type="scientific">Paenibacillus agaridevorans</name>
    <dbReference type="NCBI Taxonomy" id="171404"/>
    <lineage>
        <taxon>Bacteria</taxon>
        <taxon>Bacillati</taxon>
        <taxon>Bacillota</taxon>
        <taxon>Bacilli</taxon>
        <taxon>Bacillales</taxon>
        <taxon>Paenibacillaceae</taxon>
        <taxon>Paenibacillus</taxon>
    </lineage>
</organism>
<dbReference type="SUPFAM" id="SSF89082">
    <property type="entry name" value="Antibiotic binding domain of TipA-like multidrug resistance regulators"/>
    <property type="match status" value="1"/>
</dbReference>
<keyword evidence="1" id="KW-0805">Transcription regulation</keyword>
<dbReference type="Pfam" id="PF13411">
    <property type="entry name" value="MerR_1"/>
    <property type="match status" value="1"/>
</dbReference>
<accession>A0A2R5F5N4</accession>
<name>A0A2R5F5N4_9BACL</name>
<dbReference type="PROSITE" id="PS50937">
    <property type="entry name" value="HTH_MERR_2"/>
    <property type="match status" value="1"/>
</dbReference>
<dbReference type="PANTHER" id="PTHR30204:SF90">
    <property type="entry name" value="HTH-TYPE TRANSCRIPTIONAL ACTIVATOR MTA"/>
    <property type="match status" value="1"/>
</dbReference>
<dbReference type="GO" id="GO:0003700">
    <property type="term" value="F:DNA-binding transcription factor activity"/>
    <property type="evidence" value="ECO:0007669"/>
    <property type="project" value="InterPro"/>
</dbReference>
<sequence>MKVKEVADLTGISVRTLHHYDEIGLLVPDGTTEAGYRDYSERNLELLQQILFFRELGFTLKKIKEIVTSKSFDRLEALERHRERLNEKRSQLEQLLRTVEQTIRHAKGEVTMTNEEKFKGFDFGSNPYEQEARERWGDKAVDESNAKMEKLKQDGKMQAFQDEMNELYRKLAAVRHDDPSSEASQEAIGQWFTLLNQMGSYSLEAFKGLGQIYVDDARFTRNIDQFGEGLALFMRDAMAYYSDSRLG</sequence>
<evidence type="ECO:0000256" key="1">
    <source>
        <dbReference type="ARBA" id="ARBA00023015"/>
    </source>
</evidence>
<reference evidence="7 8" key="1">
    <citation type="submission" date="2017-08" db="EMBL/GenBank/DDBJ databases">
        <title>Substantial Increase in Enzyme Production by Combined Drug-Resistance Mutations in Paenibacillus agaridevorans.</title>
        <authorList>
            <person name="Tanaka Y."/>
            <person name="Funane K."/>
            <person name="Hosaka T."/>
            <person name="Shiwa Y."/>
            <person name="Fujita N."/>
            <person name="Miyazaki T."/>
            <person name="Yoshikawa H."/>
            <person name="Murakami K."/>
            <person name="Kasahara K."/>
            <person name="Inaoka T."/>
            <person name="Hiraga Y."/>
            <person name="Ochi K."/>
        </authorList>
    </citation>
    <scope>NUCLEOTIDE SEQUENCE [LARGE SCALE GENOMIC DNA]</scope>
    <source>
        <strain evidence="7 8">T-3040</strain>
    </source>
</reference>
<keyword evidence="5" id="KW-0175">Coiled coil</keyword>
<keyword evidence="2" id="KW-0238">DNA-binding</keyword>
<dbReference type="InterPro" id="IPR000551">
    <property type="entry name" value="MerR-type_HTH_dom"/>
</dbReference>
<dbReference type="SMART" id="SM00422">
    <property type="entry name" value="HTH_MERR"/>
    <property type="match status" value="1"/>
</dbReference>
<evidence type="ECO:0000259" key="6">
    <source>
        <dbReference type="PROSITE" id="PS50937"/>
    </source>
</evidence>
<protein>
    <submittedName>
        <fullName evidence="7">MerR family transcriptional regulator</fullName>
    </submittedName>
</protein>
<dbReference type="CDD" id="cd01106">
    <property type="entry name" value="HTH_TipAL-Mta"/>
    <property type="match status" value="1"/>
</dbReference>
<dbReference type="EMBL" id="BDQX01000423">
    <property type="protein sequence ID" value="GBG11624.1"/>
    <property type="molecule type" value="Genomic_DNA"/>
</dbReference>
<comment type="caution">
    <text evidence="7">The sequence shown here is derived from an EMBL/GenBank/DDBJ whole genome shotgun (WGS) entry which is preliminary data.</text>
</comment>
<dbReference type="InterPro" id="IPR047057">
    <property type="entry name" value="MerR_fam"/>
</dbReference>
<evidence type="ECO:0000256" key="3">
    <source>
        <dbReference type="ARBA" id="ARBA00023159"/>
    </source>
</evidence>
<evidence type="ECO:0000256" key="5">
    <source>
        <dbReference type="SAM" id="Coils"/>
    </source>
</evidence>
<keyword evidence="3" id="KW-0010">Activator</keyword>
<keyword evidence="8" id="KW-1185">Reference proteome</keyword>
<dbReference type="GO" id="GO:0003677">
    <property type="term" value="F:DNA binding"/>
    <property type="evidence" value="ECO:0007669"/>
    <property type="project" value="UniProtKB-KW"/>
</dbReference>
<dbReference type="InterPro" id="IPR012925">
    <property type="entry name" value="TipAS_dom"/>
</dbReference>
<proteinExistence type="predicted"/>
<evidence type="ECO:0000313" key="8">
    <source>
        <dbReference type="Proteomes" id="UP000245202"/>
    </source>
</evidence>
<gene>
    <name evidence="7" type="ORF">PAT3040_06455</name>
</gene>
<evidence type="ECO:0000313" key="7">
    <source>
        <dbReference type="EMBL" id="GBG11624.1"/>
    </source>
</evidence>
<feature type="coiled-coil region" evidence="5">
    <location>
        <begin position="75"/>
        <end position="109"/>
    </location>
</feature>
<evidence type="ECO:0000256" key="4">
    <source>
        <dbReference type="ARBA" id="ARBA00023163"/>
    </source>
</evidence>
<dbReference type="Proteomes" id="UP000245202">
    <property type="component" value="Unassembled WGS sequence"/>
</dbReference>
<dbReference type="InterPro" id="IPR036244">
    <property type="entry name" value="TipA-like_antibiotic-bd"/>
</dbReference>
<dbReference type="RefSeq" id="WP_108995884.1">
    <property type="nucleotide sequence ID" value="NZ_BDQX01000423.1"/>
</dbReference>
<dbReference type="PANTHER" id="PTHR30204">
    <property type="entry name" value="REDOX-CYCLING DRUG-SENSING TRANSCRIPTIONAL ACTIVATOR SOXR"/>
    <property type="match status" value="1"/>
</dbReference>
<feature type="domain" description="HTH merR-type" evidence="6">
    <location>
        <begin position="1"/>
        <end position="69"/>
    </location>
</feature>